<name>A0ABV9HRY1_9MICO</name>
<evidence type="ECO:0000256" key="1">
    <source>
        <dbReference type="SAM" id="MobiDB-lite"/>
    </source>
</evidence>
<sequence>MSDHPDTAPPSEAMPRQPSDLAELREAMVERLGLLRKYKGALHLTRAGATARDEPAVLFDHRTGATPPQERRRFVIDADLLVLAYAAVTPAGELPLDRIAAHLTDLRYQHDDGRPAARHVLHQYEARPTSRHPRQHCRTANGTSSAESDQRGLGGAT</sequence>
<evidence type="ECO:0000313" key="3">
    <source>
        <dbReference type="Proteomes" id="UP001596011"/>
    </source>
</evidence>
<gene>
    <name evidence="2" type="ORF">ACFO6V_28265</name>
</gene>
<evidence type="ECO:0000313" key="2">
    <source>
        <dbReference type="EMBL" id="MFC4632170.1"/>
    </source>
</evidence>
<feature type="compositionally biased region" description="Polar residues" evidence="1">
    <location>
        <begin position="138"/>
        <end position="147"/>
    </location>
</feature>
<organism evidence="2 3">
    <name type="scientific">Promicromonospora alba</name>
    <dbReference type="NCBI Taxonomy" id="1616110"/>
    <lineage>
        <taxon>Bacteria</taxon>
        <taxon>Bacillati</taxon>
        <taxon>Actinomycetota</taxon>
        <taxon>Actinomycetes</taxon>
        <taxon>Micrococcales</taxon>
        <taxon>Promicromonosporaceae</taxon>
        <taxon>Promicromonospora</taxon>
    </lineage>
</organism>
<keyword evidence="3" id="KW-1185">Reference proteome</keyword>
<dbReference type="EMBL" id="JBHSFI010000012">
    <property type="protein sequence ID" value="MFC4632170.1"/>
    <property type="molecule type" value="Genomic_DNA"/>
</dbReference>
<dbReference type="RefSeq" id="WP_377142542.1">
    <property type="nucleotide sequence ID" value="NZ_JBHSFI010000012.1"/>
</dbReference>
<feature type="region of interest" description="Disordered" evidence="1">
    <location>
        <begin position="125"/>
        <end position="157"/>
    </location>
</feature>
<proteinExistence type="predicted"/>
<comment type="caution">
    <text evidence="2">The sequence shown here is derived from an EMBL/GenBank/DDBJ whole genome shotgun (WGS) entry which is preliminary data.</text>
</comment>
<protein>
    <submittedName>
        <fullName evidence="2">Uncharacterized protein</fullName>
    </submittedName>
</protein>
<accession>A0ABV9HRY1</accession>
<dbReference type="Proteomes" id="UP001596011">
    <property type="component" value="Unassembled WGS sequence"/>
</dbReference>
<reference evidence="3" key="1">
    <citation type="journal article" date="2019" name="Int. J. Syst. Evol. Microbiol.">
        <title>The Global Catalogue of Microorganisms (GCM) 10K type strain sequencing project: providing services to taxonomists for standard genome sequencing and annotation.</title>
        <authorList>
            <consortium name="The Broad Institute Genomics Platform"/>
            <consortium name="The Broad Institute Genome Sequencing Center for Infectious Disease"/>
            <person name="Wu L."/>
            <person name="Ma J."/>
        </authorList>
    </citation>
    <scope>NUCLEOTIDE SEQUENCE [LARGE SCALE GENOMIC DNA]</scope>
    <source>
        <strain evidence="3">CCUG 42722</strain>
    </source>
</reference>